<keyword evidence="2" id="KW-1185">Reference proteome</keyword>
<dbReference type="Pfam" id="PF11185">
    <property type="entry name" value="DUF2971"/>
    <property type="match status" value="1"/>
</dbReference>
<reference evidence="1 2" key="1">
    <citation type="submission" date="2019-10" db="EMBL/GenBank/DDBJ databases">
        <title>Vibrio sp. nov., isolated from Coralline algae surface.</title>
        <authorList>
            <person name="Geng Y."/>
            <person name="Zhang X."/>
        </authorList>
    </citation>
    <scope>NUCLEOTIDE SEQUENCE [LARGE SCALE GENOMIC DNA]</scope>
    <source>
        <strain evidence="1 2">SM1977</strain>
    </source>
</reference>
<evidence type="ECO:0000313" key="1">
    <source>
        <dbReference type="EMBL" id="QGA66833.1"/>
    </source>
</evidence>
<evidence type="ECO:0000313" key="2">
    <source>
        <dbReference type="Proteomes" id="UP000348942"/>
    </source>
</evidence>
<dbReference type="InterPro" id="IPR021352">
    <property type="entry name" value="DUF2971"/>
</dbReference>
<protein>
    <submittedName>
        <fullName evidence="1">DUF2971 domain-containing protein</fullName>
    </submittedName>
</protein>
<sequence>MLKVYKYLPFSEGSKRILSDGTMKFSHYSDFNDPFDCKTAYDIEKSMEYVNTRPDIFSEAGRQLGLSKIGLEQTKDKMLSQMRASLETGEFHEGIIGEVGICCLTKTPDNLLMWSHYADNHKGFVIEFTLSHKDYEMHMGNVEEKLFGWDVEYSNNMPMITAGTRDFNAVKDVFLTKSLDWKYESEYRVLAMQKGPGIHNIDRSMITKVIGGVNISDDDFDVLKSLVHTLSMSDTCNPKIIKAQMSRDQYRLEAT</sequence>
<gene>
    <name evidence="1" type="ORF">GFB47_15740</name>
</gene>
<dbReference type="EMBL" id="CP045700">
    <property type="protein sequence ID" value="QGA66833.1"/>
    <property type="molecule type" value="Genomic_DNA"/>
</dbReference>
<dbReference type="Proteomes" id="UP000348942">
    <property type="component" value="Chromosome 2"/>
</dbReference>
<proteinExistence type="predicted"/>
<name>A0A5Q0TI23_9VIBR</name>
<accession>A0A5Q0TI23</accession>
<organism evidence="1 2">
    <name type="scientific">Vibrio algicola</name>
    <dbReference type="NCBI Taxonomy" id="2662262"/>
    <lineage>
        <taxon>Bacteria</taxon>
        <taxon>Pseudomonadati</taxon>
        <taxon>Pseudomonadota</taxon>
        <taxon>Gammaproteobacteria</taxon>
        <taxon>Vibrionales</taxon>
        <taxon>Vibrionaceae</taxon>
        <taxon>Vibrio</taxon>
    </lineage>
</organism>
<dbReference type="AlphaFoldDB" id="A0A5Q0TI23"/>